<dbReference type="InterPro" id="IPR039429">
    <property type="entry name" value="SHMT-like_dom"/>
</dbReference>
<dbReference type="InterPro" id="IPR049943">
    <property type="entry name" value="Ser_HO-MeTrfase-like"/>
</dbReference>
<dbReference type="NCBIfam" id="NF000586">
    <property type="entry name" value="PRK00011.1"/>
    <property type="match status" value="1"/>
</dbReference>
<keyword evidence="6 7" id="KW-0663">Pyridoxal phosphate</keyword>
<evidence type="ECO:0000256" key="6">
    <source>
        <dbReference type="ARBA" id="ARBA00022898"/>
    </source>
</evidence>
<dbReference type="Pfam" id="PF00464">
    <property type="entry name" value="SHMT"/>
    <property type="match status" value="1"/>
</dbReference>
<evidence type="ECO:0000256" key="8">
    <source>
        <dbReference type="RuleBase" id="RU000585"/>
    </source>
</evidence>
<comment type="cofactor">
    <cofactor evidence="1 7 8">
        <name>pyridoxal 5'-phosphate</name>
        <dbReference type="ChEBI" id="CHEBI:597326"/>
    </cofactor>
</comment>
<protein>
    <recommendedName>
        <fullName evidence="8">Serine hydroxymethyltransferase</fullName>
        <ecNumber evidence="8">2.1.2.1</ecNumber>
    </recommendedName>
</protein>
<dbReference type="GO" id="GO:0030170">
    <property type="term" value="F:pyridoxal phosphate binding"/>
    <property type="evidence" value="ECO:0007669"/>
    <property type="project" value="InterPro"/>
</dbReference>
<dbReference type="GO" id="GO:0005739">
    <property type="term" value="C:mitochondrion"/>
    <property type="evidence" value="ECO:0007669"/>
    <property type="project" value="TreeGrafter"/>
</dbReference>
<comment type="similarity">
    <text evidence="3 8">Belongs to the SHMT family.</text>
</comment>
<proteinExistence type="inferred from homology"/>
<accession>A0A6B2L3Z7</accession>
<dbReference type="UniPathway" id="UPA00193"/>
<dbReference type="InterPro" id="IPR019798">
    <property type="entry name" value="Ser_HO-MeTrfase_PLP_BS"/>
</dbReference>
<dbReference type="GO" id="GO:0004372">
    <property type="term" value="F:glycine hydroxymethyltransferase activity"/>
    <property type="evidence" value="ECO:0007669"/>
    <property type="project" value="UniProtKB-EC"/>
</dbReference>
<dbReference type="InterPro" id="IPR015421">
    <property type="entry name" value="PyrdxlP-dep_Trfase_major"/>
</dbReference>
<evidence type="ECO:0000256" key="3">
    <source>
        <dbReference type="ARBA" id="ARBA00006376"/>
    </source>
</evidence>
<dbReference type="CDD" id="cd00378">
    <property type="entry name" value="SHMT"/>
    <property type="match status" value="1"/>
</dbReference>
<dbReference type="InterPro" id="IPR015424">
    <property type="entry name" value="PyrdxlP-dep_Trfase"/>
</dbReference>
<evidence type="ECO:0000256" key="4">
    <source>
        <dbReference type="ARBA" id="ARBA00022563"/>
    </source>
</evidence>
<evidence type="ECO:0000313" key="10">
    <source>
        <dbReference type="EMBL" id="NDV31712.1"/>
    </source>
</evidence>
<comment type="catalytic activity">
    <reaction evidence="8">
        <text>(6R)-5,10-methylene-5,6,7,8-tetrahydrofolate + glycine + H2O = (6S)-5,6,7,8-tetrahydrofolate + L-serine</text>
        <dbReference type="Rhea" id="RHEA:15481"/>
        <dbReference type="ChEBI" id="CHEBI:15377"/>
        <dbReference type="ChEBI" id="CHEBI:15636"/>
        <dbReference type="ChEBI" id="CHEBI:33384"/>
        <dbReference type="ChEBI" id="CHEBI:57305"/>
        <dbReference type="ChEBI" id="CHEBI:57453"/>
        <dbReference type="EC" id="2.1.2.1"/>
    </reaction>
</comment>
<evidence type="ECO:0000256" key="5">
    <source>
        <dbReference type="ARBA" id="ARBA00022679"/>
    </source>
</evidence>
<comment type="pathway">
    <text evidence="2 8">One-carbon metabolism; tetrahydrofolate interconversion.</text>
</comment>
<dbReference type="PROSITE" id="PS00096">
    <property type="entry name" value="SHMT"/>
    <property type="match status" value="1"/>
</dbReference>
<dbReference type="Gene3D" id="3.90.1150.10">
    <property type="entry name" value="Aspartate Aminotransferase, domain 1"/>
    <property type="match status" value="1"/>
</dbReference>
<dbReference type="SUPFAM" id="SSF53383">
    <property type="entry name" value="PLP-dependent transferases"/>
    <property type="match status" value="1"/>
</dbReference>
<sequence>MEALGSCLTNKYSEGLPGKRYYGGNEICDQVEELCIRRALDLFKLDHTQWGVNVQPYSGSVANLAALISILDPNDKILGLSLPCGGHLSHGHQTPQRKVSATSVFYNCIHYGLDENGFLNYSAIDEQIQAEKPKLIIAGASAYPRDWDYAKLRESIDKVDGFLLVDMAHYSGLVAAGEHNNPFLHADLVTTTTHKSLRGPRAGMIFYKKGLIKKRGKDYDLDVNVNNAVFPCLQGGPHMNQIAAIAVALKEANTPEFRLYAKQVIANARALAAALIAKGYDIQTGGTDNHLMLWSLKKQDLTGNKVEKVCEKAGITINKNTVVGDVSAAIPSGVRLGTPALTSRGLVEKDMEVVASFLDESVKISVKVQNLVGKKLADFLPALENNPEILQLKERVELFSKNFQMPGL</sequence>
<name>A0A6B2L3Z7_9EUKA</name>
<dbReference type="PANTHER" id="PTHR11680">
    <property type="entry name" value="SERINE HYDROXYMETHYLTRANSFERASE"/>
    <property type="match status" value="1"/>
</dbReference>
<dbReference type="GO" id="GO:0035999">
    <property type="term" value="P:tetrahydrofolate interconversion"/>
    <property type="evidence" value="ECO:0007669"/>
    <property type="project" value="UniProtKB-UniPathway"/>
</dbReference>
<comment type="function">
    <text evidence="8">Interconversion of serine and glycine.</text>
</comment>
<dbReference type="Gene3D" id="3.40.640.10">
    <property type="entry name" value="Type I PLP-dependent aspartate aminotransferase-like (Major domain)"/>
    <property type="match status" value="1"/>
</dbReference>
<dbReference type="InterPro" id="IPR001085">
    <property type="entry name" value="Ser_HO-MeTrfase"/>
</dbReference>
<feature type="modified residue" description="N6-(pyridoxal phosphate)lysine" evidence="7">
    <location>
        <position position="195"/>
    </location>
</feature>
<dbReference type="PANTHER" id="PTHR11680:SF35">
    <property type="entry name" value="SERINE HYDROXYMETHYLTRANSFERASE 1"/>
    <property type="match status" value="1"/>
</dbReference>
<keyword evidence="4 8" id="KW-0554">One-carbon metabolism</keyword>
<dbReference type="AlphaFoldDB" id="A0A6B2L3Z7"/>
<evidence type="ECO:0000256" key="2">
    <source>
        <dbReference type="ARBA" id="ARBA00004777"/>
    </source>
</evidence>
<evidence type="ECO:0000256" key="1">
    <source>
        <dbReference type="ARBA" id="ARBA00001933"/>
    </source>
</evidence>
<keyword evidence="5 8" id="KW-0808">Transferase</keyword>
<dbReference type="PIRSF" id="PIRSF000412">
    <property type="entry name" value="SHMT"/>
    <property type="match status" value="1"/>
</dbReference>
<reference evidence="10" key="1">
    <citation type="journal article" date="2020" name="J. Eukaryot. Microbiol.">
        <title>De novo Sequencing, Assembly and Annotation of the Transcriptome for the Free-Living Testate Amoeba Arcella intermedia.</title>
        <authorList>
            <person name="Ribeiro G.M."/>
            <person name="Porfirio-Sousa A.L."/>
            <person name="Maurer-Alcala X.X."/>
            <person name="Katz L.A."/>
            <person name="Lahr D.J.G."/>
        </authorList>
    </citation>
    <scope>NUCLEOTIDE SEQUENCE</scope>
</reference>
<dbReference type="EMBL" id="GIBP01002743">
    <property type="protein sequence ID" value="NDV31712.1"/>
    <property type="molecule type" value="Transcribed_RNA"/>
</dbReference>
<organism evidence="10">
    <name type="scientific">Arcella intermedia</name>
    <dbReference type="NCBI Taxonomy" id="1963864"/>
    <lineage>
        <taxon>Eukaryota</taxon>
        <taxon>Amoebozoa</taxon>
        <taxon>Tubulinea</taxon>
        <taxon>Elardia</taxon>
        <taxon>Arcellinida</taxon>
        <taxon>Sphaerothecina</taxon>
        <taxon>Arcellidae</taxon>
        <taxon>Arcella</taxon>
    </lineage>
</organism>
<feature type="domain" description="Serine hydroxymethyltransferase-like" evidence="9">
    <location>
        <begin position="1"/>
        <end position="357"/>
    </location>
</feature>
<dbReference type="GO" id="GO:0019264">
    <property type="term" value="P:glycine biosynthetic process from serine"/>
    <property type="evidence" value="ECO:0007669"/>
    <property type="project" value="InterPro"/>
</dbReference>
<dbReference type="InterPro" id="IPR015422">
    <property type="entry name" value="PyrdxlP-dep_Trfase_small"/>
</dbReference>
<evidence type="ECO:0000259" key="9">
    <source>
        <dbReference type="Pfam" id="PF00464"/>
    </source>
</evidence>
<evidence type="ECO:0000256" key="7">
    <source>
        <dbReference type="PIRSR" id="PIRSR000412-50"/>
    </source>
</evidence>
<dbReference type="EC" id="2.1.2.1" evidence="8"/>